<keyword evidence="11" id="KW-1185">Reference proteome</keyword>
<evidence type="ECO:0000256" key="1">
    <source>
        <dbReference type="ARBA" id="ARBA00012018"/>
    </source>
</evidence>
<evidence type="ECO:0000256" key="7">
    <source>
        <dbReference type="ARBA" id="ARBA00022833"/>
    </source>
</evidence>
<protein>
    <recommendedName>
        <fullName evidence="2">Phospholipase C</fullName>
        <ecNumber evidence="1">3.1.4.3</ecNumber>
    </recommendedName>
    <alternativeName>
        <fullName evidence="8">Phosphatidylcholine cholinephosphohydrolase</fullName>
    </alternativeName>
</protein>
<evidence type="ECO:0000256" key="3">
    <source>
        <dbReference type="ARBA" id="ARBA00022525"/>
    </source>
</evidence>
<dbReference type="Proteomes" id="UP000190105">
    <property type="component" value="Unassembled WGS sequence"/>
</dbReference>
<dbReference type="RefSeq" id="WP_078696634.1">
    <property type="nucleotide sequence ID" value="NZ_FUYH01000010.1"/>
</dbReference>
<dbReference type="InterPro" id="IPR008947">
    <property type="entry name" value="PLipase_C/P1_nuclease_dom_sf"/>
</dbReference>
<dbReference type="InterPro" id="IPR029002">
    <property type="entry name" value="PLPC/GPLD1"/>
</dbReference>
<evidence type="ECO:0000256" key="4">
    <source>
        <dbReference type="ARBA" id="ARBA00022723"/>
    </source>
</evidence>
<keyword evidence="6" id="KW-0378">Hydrolase</keyword>
<name>A0A1T4XMG5_9CLOT</name>
<evidence type="ECO:0000256" key="5">
    <source>
        <dbReference type="ARBA" id="ARBA00022729"/>
    </source>
</evidence>
<dbReference type="OrthoDB" id="1677163at2"/>
<keyword evidence="5" id="KW-0732">Signal</keyword>
<reference evidence="11" key="1">
    <citation type="submission" date="2017-02" db="EMBL/GenBank/DDBJ databases">
        <authorList>
            <person name="Varghese N."/>
            <person name="Submissions S."/>
        </authorList>
    </citation>
    <scope>NUCLEOTIDE SEQUENCE [LARGE SCALE GENOMIC DNA]</scope>
    <source>
        <strain evidence="11">USBA 833</strain>
    </source>
</reference>
<dbReference type="EMBL" id="FUYH01000010">
    <property type="protein sequence ID" value="SKA90714.1"/>
    <property type="molecule type" value="Genomic_DNA"/>
</dbReference>
<evidence type="ECO:0000313" key="10">
    <source>
        <dbReference type="EMBL" id="SKA90714.1"/>
    </source>
</evidence>
<evidence type="ECO:0000259" key="9">
    <source>
        <dbReference type="PROSITE" id="PS51346"/>
    </source>
</evidence>
<evidence type="ECO:0000313" key="11">
    <source>
        <dbReference type="Proteomes" id="UP000190105"/>
    </source>
</evidence>
<evidence type="ECO:0000256" key="2">
    <source>
        <dbReference type="ARBA" id="ARBA00018391"/>
    </source>
</evidence>
<dbReference type="Pfam" id="PF00882">
    <property type="entry name" value="Zn_dep_PLPC"/>
    <property type="match status" value="1"/>
</dbReference>
<keyword evidence="4" id="KW-0479">Metal-binding</keyword>
<evidence type="ECO:0000256" key="8">
    <source>
        <dbReference type="ARBA" id="ARBA00031285"/>
    </source>
</evidence>
<dbReference type="GO" id="GO:0008270">
    <property type="term" value="F:zinc ion binding"/>
    <property type="evidence" value="ECO:0007669"/>
    <property type="project" value="InterPro"/>
</dbReference>
<organism evidence="10 11">
    <name type="scientific">Caloramator quimbayensis</name>
    <dbReference type="NCBI Taxonomy" id="1147123"/>
    <lineage>
        <taxon>Bacteria</taxon>
        <taxon>Bacillati</taxon>
        <taxon>Bacillota</taxon>
        <taxon>Clostridia</taxon>
        <taxon>Eubacteriales</taxon>
        <taxon>Clostridiaceae</taxon>
        <taxon>Caloramator</taxon>
    </lineage>
</organism>
<accession>A0A1T4XMG5</accession>
<feature type="domain" description="Zn-dependent PLC" evidence="9">
    <location>
        <begin position="21"/>
        <end position="237"/>
    </location>
</feature>
<sequence>MKILENTYSYIFKNILRAVNPIKKKIIKTECEVHKFINNQAVEILKNDKHDKAYNLMHRYINEINSGVVWADQDFKSSNHFYNPDNKRGMYGCSNALLESRRYYSKAVKYYNSGNIKMAMFYLGAACHLIQDITVPQHVNVKLLNQHRQYEQWVIRAYKEHENFKVKNGGIYFSTIGEYAKLNSKIAMDTYRKYQSTQDKNQRYYKITSIILSIAQKTTAGLLMKFYRDVKRIEAIKKDKYGRKSYRLKIL</sequence>
<gene>
    <name evidence="10" type="ORF">SAMN05443428_110109</name>
</gene>
<evidence type="ECO:0000256" key="6">
    <source>
        <dbReference type="ARBA" id="ARBA00022801"/>
    </source>
</evidence>
<dbReference type="EC" id="3.1.4.3" evidence="1"/>
<dbReference type="Gene3D" id="1.10.575.10">
    <property type="entry name" value="P1 Nuclease"/>
    <property type="match status" value="1"/>
</dbReference>
<dbReference type="GO" id="GO:0034480">
    <property type="term" value="F:phosphatidylcholine phospholipase C activity"/>
    <property type="evidence" value="ECO:0007669"/>
    <property type="project" value="UniProtKB-EC"/>
</dbReference>
<dbReference type="AlphaFoldDB" id="A0A1T4XMG5"/>
<proteinExistence type="predicted"/>
<dbReference type="STRING" id="1147123.SAMN05443428_110109"/>
<dbReference type="InterPro" id="IPR001531">
    <property type="entry name" value="Zn_PLipaseC"/>
</dbReference>
<keyword evidence="7" id="KW-0862">Zinc</keyword>
<dbReference type="PROSITE" id="PS51346">
    <property type="entry name" value="PROKAR_ZN_DEPEND_PLPC_2"/>
    <property type="match status" value="1"/>
</dbReference>
<keyword evidence="3" id="KW-0964">Secreted</keyword>
<dbReference type="CDD" id="cd11009">
    <property type="entry name" value="Zn_dep_PLPC"/>
    <property type="match status" value="1"/>
</dbReference>
<dbReference type="SUPFAM" id="SSF48537">
    <property type="entry name" value="Phospholipase C/P1 nuclease"/>
    <property type="match status" value="1"/>
</dbReference>
<dbReference type="SMART" id="SM00770">
    <property type="entry name" value="Zn_dep_PLPC"/>
    <property type="match status" value="1"/>
</dbReference>